<dbReference type="Proteomes" id="UP001642409">
    <property type="component" value="Unassembled WGS sequence"/>
</dbReference>
<evidence type="ECO:0000313" key="3">
    <source>
        <dbReference type="Proteomes" id="UP001642409"/>
    </source>
</evidence>
<accession>A0AA86QGC3</accession>
<comment type="caution">
    <text evidence="1">The sequence shown here is derived from an EMBL/GenBank/DDBJ whole genome shotgun (WGS) entry which is preliminary data.</text>
</comment>
<evidence type="ECO:0000313" key="2">
    <source>
        <dbReference type="EMBL" id="CAL6016627.1"/>
    </source>
</evidence>
<keyword evidence="3" id="KW-1185">Reference proteome</keyword>
<name>A0AA86QGC3_9EUKA</name>
<proteinExistence type="predicted"/>
<reference evidence="1" key="1">
    <citation type="submission" date="2023-06" db="EMBL/GenBank/DDBJ databases">
        <authorList>
            <person name="Kurt Z."/>
        </authorList>
    </citation>
    <scope>NUCLEOTIDE SEQUENCE</scope>
</reference>
<dbReference type="EMBL" id="CAXDID020000076">
    <property type="protein sequence ID" value="CAL6016627.1"/>
    <property type="molecule type" value="Genomic_DNA"/>
</dbReference>
<dbReference type="EMBL" id="CATOUU010000909">
    <property type="protein sequence ID" value="CAI9958844.1"/>
    <property type="molecule type" value="Genomic_DNA"/>
</dbReference>
<gene>
    <name evidence="2" type="ORF">HINF_LOCUS25602</name>
    <name evidence="1" type="ORF">HINF_LOCUS46489</name>
</gene>
<protein>
    <submittedName>
        <fullName evidence="2">Hypothetical_protein</fullName>
    </submittedName>
</protein>
<dbReference type="AlphaFoldDB" id="A0AA86QGC3"/>
<sequence length="263" mass="30289">MIYVLISKLVEKEHLIYQSHKDSKTGQLESFGVANPLFVQLFEKEGQYHQVFLDYTHTRYLNNNAQVCCITAQTQSGYTYLLSAYLFKDPQNNAFSGESLEKLETSVKFFHNAIPSLKHCRNVITDQAKAFNHAAALISPHCHSSLCGWHVWQLFKSDFGEKTNQIRYLFFNLLKSPTQADQDYRLRMLKEAIVEVNGKVNQKKWDNLISILDRLTILNRSRSSQAKSIITTSSCAESVNWHKIKKHITVVGPRNAFLNQEEE</sequence>
<reference evidence="2 3" key="2">
    <citation type="submission" date="2024-07" db="EMBL/GenBank/DDBJ databases">
        <authorList>
            <person name="Akdeniz Z."/>
        </authorList>
    </citation>
    <scope>NUCLEOTIDE SEQUENCE [LARGE SCALE GENOMIC DNA]</scope>
</reference>
<evidence type="ECO:0000313" key="1">
    <source>
        <dbReference type="EMBL" id="CAI9958844.1"/>
    </source>
</evidence>
<organism evidence="1">
    <name type="scientific">Hexamita inflata</name>
    <dbReference type="NCBI Taxonomy" id="28002"/>
    <lineage>
        <taxon>Eukaryota</taxon>
        <taxon>Metamonada</taxon>
        <taxon>Diplomonadida</taxon>
        <taxon>Hexamitidae</taxon>
        <taxon>Hexamitinae</taxon>
        <taxon>Hexamita</taxon>
    </lineage>
</organism>